<reference evidence="2 3" key="1">
    <citation type="submission" date="2024-06" db="EMBL/GenBank/DDBJ databases">
        <title>Complete genome of Phlyctema vagabunda strain 19-DSS-EL-015.</title>
        <authorList>
            <person name="Fiorenzani C."/>
        </authorList>
    </citation>
    <scope>NUCLEOTIDE SEQUENCE [LARGE SCALE GENOMIC DNA]</scope>
    <source>
        <strain evidence="2 3">19-DSS-EL-015</strain>
    </source>
</reference>
<gene>
    <name evidence="2" type="ORF">PVAG01_01418</name>
</gene>
<evidence type="ECO:0000313" key="2">
    <source>
        <dbReference type="EMBL" id="KAL3427909.1"/>
    </source>
</evidence>
<evidence type="ECO:0000256" key="1">
    <source>
        <dbReference type="SAM" id="MobiDB-lite"/>
    </source>
</evidence>
<sequence length="383" mass="44093">MNSTSTFKKGFESSSDQLDNAEVSEGLLKRHLEHVWLLMGRGDLQEPDARLALDELEQLFVRSIELSTQIYTTAEIHELRDKTMRKVDARGHFIFCVAYNSNILGQKARSTVKFHTCICKSRAYSRTEAKFLEQQVSQAKWVVQAAFMERNRNDKCVWKNFTGSNVSEACSEQQFFHYVRRYTQYAADALEDGLVSELARLQEKPSRLFMDIMRVYREEQSSPASAGKQAESSHSKGVKGSTLTDLLQECGFEAYVKYRTGPMNIPSLNTRRSRQNLRGEWEDIHSFEKDRARNLVDRADFKALAGLWYEDYERLKHASILAPLRSAIWGAMVKYRNKWFTKFQLVSGPDGKLQPQYELSSMAQWGLGLSSKEVQEGWTLLDD</sequence>
<evidence type="ECO:0000313" key="3">
    <source>
        <dbReference type="Proteomes" id="UP001629113"/>
    </source>
</evidence>
<name>A0ABR4PX17_9HELO</name>
<feature type="region of interest" description="Disordered" evidence="1">
    <location>
        <begin position="221"/>
        <end position="240"/>
    </location>
</feature>
<accession>A0ABR4PX17</accession>
<dbReference type="Proteomes" id="UP001629113">
    <property type="component" value="Unassembled WGS sequence"/>
</dbReference>
<dbReference type="EMBL" id="JBFCZG010000001">
    <property type="protein sequence ID" value="KAL3427909.1"/>
    <property type="molecule type" value="Genomic_DNA"/>
</dbReference>
<proteinExistence type="predicted"/>
<organism evidence="2 3">
    <name type="scientific">Phlyctema vagabunda</name>
    <dbReference type="NCBI Taxonomy" id="108571"/>
    <lineage>
        <taxon>Eukaryota</taxon>
        <taxon>Fungi</taxon>
        <taxon>Dikarya</taxon>
        <taxon>Ascomycota</taxon>
        <taxon>Pezizomycotina</taxon>
        <taxon>Leotiomycetes</taxon>
        <taxon>Helotiales</taxon>
        <taxon>Dermateaceae</taxon>
        <taxon>Phlyctema</taxon>
    </lineage>
</organism>
<protein>
    <submittedName>
        <fullName evidence="2">Uncharacterized protein</fullName>
    </submittedName>
</protein>
<keyword evidence="3" id="KW-1185">Reference proteome</keyword>
<comment type="caution">
    <text evidence="2">The sequence shown here is derived from an EMBL/GenBank/DDBJ whole genome shotgun (WGS) entry which is preliminary data.</text>
</comment>